<keyword evidence="5" id="KW-0433">Leucine-rich repeat</keyword>
<dbReference type="InterPro" id="IPR044974">
    <property type="entry name" value="Disease_R_plants"/>
</dbReference>
<dbReference type="Gene3D" id="3.40.50.300">
    <property type="entry name" value="P-loop containing nucleotide triphosphate hydrolases"/>
    <property type="match status" value="3"/>
</dbReference>
<dbReference type="PANTHER" id="PTHR23155:SF1152">
    <property type="entry name" value="AAA+ ATPASE DOMAIN-CONTAINING PROTEIN"/>
    <property type="match status" value="1"/>
</dbReference>
<feature type="domain" description="Disease resistance protein winged helix" evidence="12">
    <location>
        <begin position="892"/>
        <end position="970"/>
    </location>
</feature>
<evidence type="ECO:0000256" key="4">
    <source>
        <dbReference type="ARBA" id="ARBA00022490"/>
    </source>
</evidence>
<evidence type="ECO:0000256" key="10">
    <source>
        <dbReference type="ARBA" id="ARBA00022840"/>
    </source>
</evidence>
<dbReference type="Pfam" id="PF23598">
    <property type="entry name" value="LRR_14"/>
    <property type="match status" value="1"/>
</dbReference>
<dbReference type="GO" id="GO:0009626">
    <property type="term" value="P:plant-type hypersensitive response"/>
    <property type="evidence" value="ECO:0007669"/>
    <property type="project" value="UniProtKB-KW"/>
</dbReference>
<reference evidence="14" key="1">
    <citation type="submission" date="2023-02" db="EMBL/GenBank/DDBJ databases">
        <title>Genome of toxic invasive species Heracleum sosnowskyi carries increased number of genes despite the absence of recent whole-genome duplications.</title>
        <authorList>
            <person name="Schelkunov M."/>
            <person name="Shtratnikova V."/>
            <person name="Makarenko M."/>
            <person name="Klepikova A."/>
            <person name="Omelchenko D."/>
            <person name="Novikova G."/>
            <person name="Obukhova E."/>
            <person name="Bogdanov V."/>
            <person name="Penin A."/>
            <person name="Logacheva M."/>
        </authorList>
    </citation>
    <scope>NUCLEOTIDE SEQUENCE</scope>
    <source>
        <strain evidence="14">Hsosn_3</strain>
        <tissue evidence="14">Leaf</tissue>
    </source>
</reference>
<keyword evidence="4" id="KW-0963">Cytoplasm</keyword>
<evidence type="ECO:0000256" key="8">
    <source>
        <dbReference type="ARBA" id="ARBA00022741"/>
    </source>
</evidence>
<feature type="domain" description="Disease resistance protein winged helix" evidence="12">
    <location>
        <begin position="1357"/>
        <end position="1436"/>
    </location>
</feature>
<dbReference type="Pfam" id="PF00931">
    <property type="entry name" value="NB-ARC"/>
    <property type="match status" value="3"/>
</dbReference>
<dbReference type="PRINTS" id="PR00364">
    <property type="entry name" value="DISEASERSIST"/>
</dbReference>
<dbReference type="InterPro" id="IPR002182">
    <property type="entry name" value="NB-ARC"/>
</dbReference>
<comment type="subcellular location">
    <subcellularLocation>
        <location evidence="2">Cytoplasm</location>
    </subcellularLocation>
</comment>
<dbReference type="Gene3D" id="3.80.10.10">
    <property type="entry name" value="Ribonuclease Inhibitor"/>
    <property type="match status" value="1"/>
</dbReference>
<keyword evidence="9" id="KW-0611">Plant defense</keyword>
<protein>
    <recommendedName>
        <fullName evidence="16">NB-ARC domain-containing protein</fullName>
    </recommendedName>
</protein>
<proteinExistence type="inferred from homology"/>
<gene>
    <name evidence="14" type="ORF">POM88_018295</name>
</gene>
<keyword evidence="7" id="KW-0677">Repeat</keyword>
<keyword evidence="8" id="KW-0547">Nucleotide-binding</keyword>
<reference evidence="14" key="2">
    <citation type="submission" date="2023-05" db="EMBL/GenBank/DDBJ databases">
        <authorList>
            <person name="Schelkunov M.I."/>
        </authorList>
    </citation>
    <scope>NUCLEOTIDE SEQUENCE</scope>
    <source>
        <strain evidence="14">Hsosn_3</strain>
        <tissue evidence="14">Leaf</tissue>
    </source>
</reference>
<dbReference type="SUPFAM" id="SSF52540">
    <property type="entry name" value="P-loop containing nucleoside triphosphate hydrolases"/>
    <property type="match status" value="3"/>
</dbReference>
<dbReference type="InterPro" id="IPR055414">
    <property type="entry name" value="LRR_R13L4/SHOC2-like"/>
</dbReference>
<organism evidence="14 15">
    <name type="scientific">Heracleum sosnowskyi</name>
    <dbReference type="NCBI Taxonomy" id="360622"/>
    <lineage>
        <taxon>Eukaryota</taxon>
        <taxon>Viridiplantae</taxon>
        <taxon>Streptophyta</taxon>
        <taxon>Embryophyta</taxon>
        <taxon>Tracheophyta</taxon>
        <taxon>Spermatophyta</taxon>
        <taxon>Magnoliopsida</taxon>
        <taxon>eudicotyledons</taxon>
        <taxon>Gunneridae</taxon>
        <taxon>Pentapetalae</taxon>
        <taxon>asterids</taxon>
        <taxon>campanulids</taxon>
        <taxon>Apiales</taxon>
        <taxon>Apiaceae</taxon>
        <taxon>Apioideae</taxon>
        <taxon>apioid superclade</taxon>
        <taxon>Tordylieae</taxon>
        <taxon>Tordyliinae</taxon>
        <taxon>Heracleum</taxon>
    </lineage>
</organism>
<dbReference type="InterPro" id="IPR036388">
    <property type="entry name" value="WH-like_DNA-bd_sf"/>
</dbReference>
<evidence type="ECO:0000256" key="2">
    <source>
        <dbReference type="ARBA" id="ARBA00004496"/>
    </source>
</evidence>
<evidence type="ECO:0000313" key="14">
    <source>
        <dbReference type="EMBL" id="KAK1390117.1"/>
    </source>
</evidence>
<dbReference type="Gene3D" id="1.10.10.10">
    <property type="entry name" value="Winged helix-like DNA-binding domain superfamily/Winged helix DNA-binding domain"/>
    <property type="match status" value="3"/>
</dbReference>
<evidence type="ECO:0000259" key="13">
    <source>
        <dbReference type="Pfam" id="PF23598"/>
    </source>
</evidence>
<dbReference type="FunFam" id="3.40.50.300:FF:001091">
    <property type="entry name" value="Probable disease resistance protein At1g61300"/>
    <property type="match status" value="1"/>
</dbReference>
<feature type="domain" description="NB-ARC" evidence="11">
    <location>
        <begin position="1182"/>
        <end position="1274"/>
    </location>
</feature>
<feature type="domain" description="NB-ARC" evidence="11">
    <location>
        <begin position="763"/>
        <end position="827"/>
    </location>
</feature>
<sequence>MEPSTSSFQRVRSQGDAGIQTVVGFEDDAKRLVEQIMGGKKQLQFISVVGMAGLGKTTLVRKVFDEPSVVYHFYVRAWTTVTQQPKRRDLLLGILKSVFDAGNEDSSDMELSETLKRKLSGQRYLVVMDDIWDSKDRNGLKLCFPDDNVGSRIVFTSRLADVPLHVQSGGYQHALRFLTEKESWDLLRYKVAQDMSSITSNAPEEYMKTLVLSYNHLPEHLKPCFLYFAAFPEDYEIPAWNLERVAAGYLKDLITRSLVVVSKRKSNGEIKSCIVHDVLRDLCILKANEVSFMHHMPKHQKSKKKYQPFVNTSTTRLVHRLYSREVDEENFIRQLIRYFHLHTPSTPLAGTGKLGLRLFIRSSFKWIRKVFTKTSYPDFGTILCFNGSDISFSKEWCLHYYLFNVLKIFKFMRVMDLSSIGLSCIPNAIGSLLELRYIALCIKAVDNDPVTFLSGSVVHNLKYLETLIIRNRHTQKIILPNELWMISRLRHLILIGKIHHECIIYPYALENLQTLSHQIPLNHCENVFKITPNLRKLGINAGMYLSHTQLTVTNLNKLQHLDNLILQNDLSSGIPSHKLSCRVLSSSSMFPVTLKKLTLVCTFLKWDEMQKIGMLPNLEVLKLQYDAFRGEQWETSDGGFCRLKHLAFKFIRIVRWLAYSEQFPNLQHLKLDECQQLEEIPIGIGDIYTLEHSQRTMKYQHGSWFCYGWLKDKHAGGSSSTILEGFKYKKSDFTWALGENVGNYSNVGWVRINAGFNAGSDISDMELSVTLKRKLSGQRYLIVMDDIWDSKDWNDLVLCFPDDNVGSRIVFTTRLADVPLQVAKKCHGLPLSIVVIAGILANDTTTDWWSQVAQDMNSISSNAPEQYMDTLVLSYNHLPNHLKPCFLYFAAFPEDYEIPAWKLILLWVAEGFIKIQTIENNLEDEGNNLEEVAAQYLKDLITRSLVIISKTRSNGGIKYCTVHDALRDLCITKADELNFFHQIPTFYKDKTIYQHFVSKVEAPTTCLAQRLYSPEVDGENFIRQLIRYFHLETLSTPMVHTPKGMRRLCFLIPRAFKRIKYIFRKSSYPNVQTILAYNGSGNSFVKVRYTKCHLFDHVLRVFKFLTVMDLSNIGLSSIPMVIESQLQLSFQRVRSQNDAGTQTVIGFEDDARRLVEQLLGGKKQLQFISVVGMAGLGFNVGNKNESDMELSETLKKRLSGQRYLLVMDDIWDSKDWNNLTLCFPDDNNGSRIVFTTRLADVPLQVQPGCYLHPLRFLNEKESWDLLRYKVFLDESCPSSLVEIGLHIARKCHGLPLLIVVIAGILANDTTTRWWSQVAQDVSSITSNAPEHYLDTLVLSYNHLPDHLKPCFLYFRAFPEDYEIPAWKLILLWVAEGFIKIQTAENNLEDEGNNLVEEVAARYLKELITRSLVIVSKSRSDGGIKSCIVHDALRDLCIKKSDEVNFLHQMPTFNKNESIDQYFVSKVETTTSTRLVQRLYSREADGKNFIRQLVS</sequence>
<feature type="domain" description="NB-ARC" evidence="11">
    <location>
        <begin position="26"/>
        <end position="194"/>
    </location>
</feature>
<dbReference type="GO" id="GO:0051607">
    <property type="term" value="P:defense response to virus"/>
    <property type="evidence" value="ECO:0007669"/>
    <property type="project" value="UniProtKB-ARBA"/>
</dbReference>
<keyword evidence="6" id="KW-0381">Hypersensitive response</keyword>
<feature type="domain" description="Disease resistance protein winged helix" evidence="12">
    <location>
        <begin position="241"/>
        <end position="283"/>
    </location>
</feature>
<comment type="caution">
    <text evidence="14">The sequence shown here is derived from an EMBL/GenBank/DDBJ whole genome shotgun (WGS) entry which is preliminary data.</text>
</comment>
<evidence type="ECO:0000256" key="7">
    <source>
        <dbReference type="ARBA" id="ARBA00022737"/>
    </source>
</evidence>
<dbReference type="Gene3D" id="1.10.8.430">
    <property type="entry name" value="Helical domain of apoptotic protease-activating factors"/>
    <property type="match status" value="1"/>
</dbReference>
<evidence type="ECO:0000256" key="3">
    <source>
        <dbReference type="ARBA" id="ARBA00008894"/>
    </source>
</evidence>
<dbReference type="EMBL" id="JAUIZM010000004">
    <property type="protein sequence ID" value="KAK1390117.1"/>
    <property type="molecule type" value="Genomic_DNA"/>
</dbReference>
<dbReference type="Proteomes" id="UP001237642">
    <property type="component" value="Unassembled WGS sequence"/>
</dbReference>
<accession>A0AAD8ITF4</accession>
<name>A0AAD8ITF4_9APIA</name>
<dbReference type="InterPro" id="IPR042197">
    <property type="entry name" value="Apaf_helical"/>
</dbReference>
<dbReference type="FunFam" id="1.10.10.10:FF:000322">
    <property type="entry name" value="Probable disease resistance protein At1g63360"/>
    <property type="match status" value="2"/>
</dbReference>
<evidence type="ECO:0000256" key="1">
    <source>
        <dbReference type="ARBA" id="ARBA00002074"/>
    </source>
</evidence>
<keyword evidence="15" id="KW-1185">Reference proteome</keyword>
<dbReference type="InterPro" id="IPR027417">
    <property type="entry name" value="P-loop_NTPase"/>
</dbReference>
<evidence type="ECO:0000256" key="9">
    <source>
        <dbReference type="ARBA" id="ARBA00022821"/>
    </source>
</evidence>
<dbReference type="GO" id="GO:0005524">
    <property type="term" value="F:ATP binding"/>
    <property type="evidence" value="ECO:0007669"/>
    <property type="project" value="UniProtKB-KW"/>
</dbReference>
<evidence type="ECO:0000313" key="15">
    <source>
        <dbReference type="Proteomes" id="UP001237642"/>
    </source>
</evidence>
<dbReference type="SUPFAM" id="SSF52058">
    <property type="entry name" value="L domain-like"/>
    <property type="match status" value="1"/>
</dbReference>
<dbReference type="PANTHER" id="PTHR23155">
    <property type="entry name" value="DISEASE RESISTANCE PROTEIN RP"/>
    <property type="match status" value="1"/>
</dbReference>
<evidence type="ECO:0000259" key="12">
    <source>
        <dbReference type="Pfam" id="PF23559"/>
    </source>
</evidence>
<evidence type="ECO:0000256" key="5">
    <source>
        <dbReference type="ARBA" id="ARBA00022614"/>
    </source>
</evidence>
<keyword evidence="10" id="KW-0067">ATP-binding</keyword>
<comment type="similarity">
    <text evidence="3">Belongs to the disease resistance NB-LRR family.</text>
</comment>
<dbReference type="InterPro" id="IPR058922">
    <property type="entry name" value="WHD_DRP"/>
</dbReference>
<dbReference type="Pfam" id="PF23559">
    <property type="entry name" value="WHD_DRP"/>
    <property type="match status" value="3"/>
</dbReference>
<evidence type="ECO:0000259" key="11">
    <source>
        <dbReference type="Pfam" id="PF00931"/>
    </source>
</evidence>
<dbReference type="InterPro" id="IPR032675">
    <property type="entry name" value="LRR_dom_sf"/>
</dbReference>
<evidence type="ECO:0000256" key="6">
    <source>
        <dbReference type="ARBA" id="ARBA00022667"/>
    </source>
</evidence>
<comment type="function">
    <text evidence="1">Confers resistance to late blight (Phytophthora infestans) races carrying the avirulence gene Avr1. Resistance proteins guard the plant against pathogens that contain an appropriate avirulence protein via an indirect interaction with this avirulence protein. That triggers a defense system including the hypersensitive response, which restricts the pathogen growth.</text>
</comment>
<dbReference type="GO" id="GO:0043531">
    <property type="term" value="F:ADP binding"/>
    <property type="evidence" value="ECO:0007669"/>
    <property type="project" value="InterPro"/>
</dbReference>
<evidence type="ECO:0008006" key="16">
    <source>
        <dbReference type="Google" id="ProtNLM"/>
    </source>
</evidence>
<feature type="domain" description="Disease resistance R13L4/SHOC-2-like LRR" evidence="13">
    <location>
        <begin position="405"/>
        <end position="693"/>
    </location>
</feature>